<sequence length="312" mass="34074">MGDSISAGFAMLSGRPPLASILEYRGKVFSDGGDSGEYTLANFLRTFQRRLNGSPSGVTLPLAHGKGLNTAVSGAIVQSLPEQVDQLRRQFSWRGAYYRYRKSWKLVTLFIGSNNLCAACNDATLNKQIYGDPAIADPENYRDALLKTLRDLKSAVGGKAFVNLVGVFDVTLVYDQSRGFPYCEMLLDLMPIPICGCASSNDEARLKAGHLAREYNAVMQQVADEINNGEEGRDGQFAVVYQPGLTEFKRGAAGYGQGFTSGLDCFHPNKCANQLMAISLWNNLFSPRSDKDAPSDPESAFIYCPGPTDYLQ</sequence>
<comment type="caution">
    <text evidence="1">The sequence shown here is derived from an EMBL/GenBank/DDBJ whole genome shotgun (WGS) entry which is preliminary data.</text>
</comment>
<dbReference type="InterPro" id="IPR038885">
    <property type="entry name" value="PLB1"/>
</dbReference>
<organism evidence="1 2">
    <name type="scientific">Actinomortierella ambigua</name>
    <dbReference type="NCBI Taxonomy" id="1343610"/>
    <lineage>
        <taxon>Eukaryota</taxon>
        <taxon>Fungi</taxon>
        <taxon>Fungi incertae sedis</taxon>
        <taxon>Mucoromycota</taxon>
        <taxon>Mortierellomycotina</taxon>
        <taxon>Mortierellomycetes</taxon>
        <taxon>Mortierellales</taxon>
        <taxon>Mortierellaceae</taxon>
        <taxon>Actinomortierella</taxon>
    </lineage>
</organism>
<accession>A0A9P6QCX5</accession>
<dbReference type="Proteomes" id="UP000807716">
    <property type="component" value="Unassembled WGS sequence"/>
</dbReference>
<gene>
    <name evidence="1" type="ORF">DFQ27_001741</name>
</gene>
<dbReference type="OrthoDB" id="10265800at2759"/>
<dbReference type="Gene3D" id="3.40.50.1110">
    <property type="entry name" value="SGNH hydrolase"/>
    <property type="match status" value="1"/>
</dbReference>
<keyword evidence="2" id="KW-1185">Reference proteome</keyword>
<dbReference type="InterPro" id="IPR036514">
    <property type="entry name" value="SGNH_hydro_sf"/>
</dbReference>
<protein>
    <submittedName>
        <fullName evidence="1">Uncharacterized protein</fullName>
    </submittedName>
</protein>
<dbReference type="SUPFAM" id="SSF52266">
    <property type="entry name" value="SGNH hydrolase"/>
    <property type="match status" value="1"/>
</dbReference>
<dbReference type="GO" id="GO:0004620">
    <property type="term" value="F:phospholipase activity"/>
    <property type="evidence" value="ECO:0007669"/>
    <property type="project" value="InterPro"/>
</dbReference>
<evidence type="ECO:0000313" key="2">
    <source>
        <dbReference type="Proteomes" id="UP000807716"/>
    </source>
</evidence>
<dbReference type="InterPro" id="IPR001087">
    <property type="entry name" value="GDSL"/>
</dbReference>
<dbReference type="Pfam" id="PF00657">
    <property type="entry name" value="Lipase_GDSL"/>
    <property type="match status" value="1"/>
</dbReference>
<dbReference type="PANTHER" id="PTHR21325:SF31">
    <property type="entry name" value="GH22081P-RELATED"/>
    <property type="match status" value="1"/>
</dbReference>
<dbReference type="PANTHER" id="PTHR21325">
    <property type="entry name" value="PHOSPHOLIPASE B, PLB1"/>
    <property type="match status" value="1"/>
</dbReference>
<proteinExistence type="predicted"/>
<name>A0A9P6QCX5_9FUNG</name>
<dbReference type="GO" id="GO:0006644">
    <property type="term" value="P:phospholipid metabolic process"/>
    <property type="evidence" value="ECO:0007669"/>
    <property type="project" value="TreeGrafter"/>
</dbReference>
<dbReference type="EMBL" id="JAAAJB010000160">
    <property type="protein sequence ID" value="KAG0263489.1"/>
    <property type="molecule type" value="Genomic_DNA"/>
</dbReference>
<dbReference type="AlphaFoldDB" id="A0A9P6QCX5"/>
<reference evidence="1" key="1">
    <citation type="journal article" date="2020" name="Fungal Divers.">
        <title>Resolving the Mortierellaceae phylogeny through synthesis of multi-gene phylogenetics and phylogenomics.</title>
        <authorList>
            <person name="Vandepol N."/>
            <person name="Liber J."/>
            <person name="Desiro A."/>
            <person name="Na H."/>
            <person name="Kennedy M."/>
            <person name="Barry K."/>
            <person name="Grigoriev I.V."/>
            <person name="Miller A.N."/>
            <person name="O'Donnell K."/>
            <person name="Stajich J.E."/>
            <person name="Bonito G."/>
        </authorList>
    </citation>
    <scope>NUCLEOTIDE SEQUENCE</scope>
    <source>
        <strain evidence="1">BC1065</strain>
    </source>
</reference>
<evidence type="ECO:0000313" key="1">
    <source>
        <dbReference type="EMBL" id="KAG0263489.1"/>
    </source>
</evidence>